<dbReference type="Proteomes" id="UP000808337">
    <property type="component" value="Unassembled WGS sequence"/>
</dbReference>
<gene>
    <name evidence="2" type="ORF">IPP15_21240</name>
</gene>
<evidence type="ECO:0008006" key="4">
    <source>
        <dbReference type="Google" id="ProtNLM"/>
    </source>
</evidence>
<protein>
    <recommendedName>
        <fullName evidence="4">Outer membrane protein</fullName>
    </recommendedName>
</protein>
<feature type="signal peptide" evidence="1">
    <location>
        <begin position="1"/>
        <end position="26"/>
    </location>
</feature>
<sequence length="446" mass="49561">MFRIQSKLLIISLLVIISTTIARSQAKDNSPFSQFGLGDFFETDMPGSHAMGGLSAAYHDFFEANLDNPASLGFLQYTSLQMGFYAKRSGLKRLNDKQTVWSGNLNHLSLNIPIINPLNEALERRETDFSWGTSFSLRPYSQVGYFILINDSLPDIGNVRRTFTGSGGLYQITWGNGIKYKNLAAGINLSYIYGKQTFKTETIFSDLGNAYIDEFESANAYKGFQYRIGLLYEHPLDLKKARKEGDNPSRLISFGGFISGKSELDIKSDISKIAINTVIQDADTVQYVIDKPGNATLSGSWGAGIMYRHSGDFRLGFDYQGGSWNTYKNDAVQPPDTLKNTYKLGAGVAWIPDANSITSYFKRVEYRAGFYTMTDPRVIEGSQVKASAFTIGAGLPLILQRNIAWIQLGIDVGKRTGGSRLSENFIRGNVGIILNDNSWFIKGKYD</sequence>
<evidence type="ECO:0000313" key="3">
    <source>
        <dbReference type="Proteomes" id="UP000808337"/>
    </source>
</evidence>
<feature type="chain" id="PRO_5039731059" description="Outer membrane protein" evidence="1">
    <location>
        <begin position="27"/>
        <end position="446"/>
    </location>
</feature>
<evidence type="ECO:0000313" key="2">
    <source>
        <dbReference type="EMBL" id="MBK9984853.1"/>
    </source>
</evidence>
<dbReference type="Gene3D" id="2.40.160.60">
    <property type="entry name" value="Outer membrane protein transport protein (OMPP1/FadL/TodX)"/>
    <property type="match status" value="1"/>
</dbReference>
<name>A0A9D7XUH4_9BACT</name>
<keyword evidence="1" id="KW-0732">Signal</keyword>
<evidence type="ECO:0000256" key="1">
    <source>
        <dbReference type="SAM" id="SignalP"/>
    </source>
</evidence>
<accession>A0A9D7XUH4</accession>
<reference evidence="2 3" key="1">
    <citation type="submission" date="2020-10" db="EMBL/GenBank/DDBJ databases">
        <title>Connecting structure to function with the recovery of over 1000 high-quality activated sludge metagenome-assembled genomes encoding full-length rRNA genes using long-read sequencing.</title>
        <authorList>
            <person name="Singleton C.M."/>
            <person name="Petriglieri F."/>
            <person name="Kristensen J.M."/>
            <person name="Kirkegaard R.H."/>
            <person name="Michaelsen T.Y."/>
            <person name="Andersen M.H."/>
            <person name="Karst S.M."/>
            <person name="Dueholm M.S."/>
            <person name="Nielsen P.H."/>
            <person name="Albertsen M."/>
        </authorList>
    </citation>
    <scope>NUCLEOTIDE SEQUENCE [LARGE SCALE GENOMIC DNA]</scope>
    <source>
        <strain evidence="2">Ribe_18-Q3-R11-54_MAXAC.273</strain>
    </source>
</reference>
<dbReference type="EMBL" id="JADKGY010000032">
    <property type="protein sequence ID" value="MBK9984853.1"/>
    <property type="molecule type" value="Genomic_DNA"/>
</dbReference>
<proteinExistence type="predicted"/>
<comment type="caution">
    <text evidence="2">The sequence shown here is derived from an EMBL/GenBank/DDBJ whole genome shotgun (WGS) entry which is preliminary data.</text>
</comment>
<organism evidence="2 3">
    <name type="scientific">Candidatus Opimibacter skivensis</name>
    <dbReference type="NCBI Taxonomy" id="2982028"/>
    <lineage>
        <taxon>Bacteria</taxon>
        <taxon>Pseudomonadati</taxon>
        <taxon>Bacteroidota</taxon>
        <taxon>Saprospiria</taxon>
        <taxon>Saprospirales</taxon>
        <taxon>Saprospiraceae</taxon>
        <taxon>Candidatus Opimibacter</taxon>
    </lineage>
</organism>
<dbReference type="AlphaFoldDB" id="A0A9D7XUH4"/>